<evidence type="ECO:0000313" key="2">
    <source>
        <dbReference type="Proteomes" id="UP000287188"/>
    </source>
</evidence>
<evidence type="ECO:0000313" key="1">
    <source>
        <dbReference type="EMBL" id="GCE21113.1"/>
    </source>
</evidence>
<accession>A0A402APM0</accession>
<dbReference type="Proteomes" id="UP000287188">
    <property type="component" value="Unassembled WGS sequence"/>
</dbReference>
<dbReference type="EMBL" id="BIFS01000001">
    <property type="protein sequence ID" value="GCE21113.1"/>
    <property type="molecule type" value="Genomic_DNA"/>
</dbReference>
<reference evidence="2" key="1">
    <citation type="submission" date="2018-12" db="EMBL/GenBank/DDBJ databases">
        <title>Tengunoibacter tsumagoiensis gen. nov., sp. nov., Dictyobacter kobayashii sp. nov., D. alpinus sp. nov., and D. joshuensis sp. nov. and description of Dictyobacteraceae fam. nov. within the order Ktedonobacterales isolated from Tengu-no-mugimeshi.</title>
        <authorList>
            <person name="Wang C.M."/>
            <person name="Zheng Y."/>
            <person name="Sakai Y."/>
            <person name="Toyoda A."/>
            <person name="Minakuchi Y."/>
            <person name="Abe K."/>
            <person name="Yokota A."/>
            <person name="Yabe S."/>
        </authorList>
    </citation>
    <scope>NUCLEOTIDE SEQUENCE [LARGE SCALE GENOMIC DNA]</scope>
    <source>
        <strain evidence="2">Uno11</strain>
    </source>
</reference>
<proteinExistence type="predicted"/>
<comment type="caution">
    <text evidence="1">The sequence shown here is derived from an EMBL/GenBank/DDBJ whole genome shotgun (WGS) entry which is preliminary data.</text>
</comment>
<sequence length="279" mass="31473">MVEATYEQQRLHNWCQTPAAHLSGSEQAPDFIERMGIATLYPASPEFPNLFSAYVGDPNAKTDSGWDTPSGELYTWRWTLGRQAVAYYSALIRRRPTWISWSLLPSMLRLCGELRSPHELYHTGQLSAPAYQIIEALEAATEPLATSELREQAGFPRGTASRNLYLKAVEELEALMLLAKIFPDEGNTMYHVLVRQHYPEHVASAERLSQPEALRNFLHSYLPQAVYANPKSLAKDLKLPLSTLNAAFEELLSGQQVVQLSQDGKNIGYHWRDTATVNR</sequence>
<dbReference type="Pfam" id="PF24741">
    <property type="entry name" value="AlkZ-rel"/>
    <property type="match status" value="1"/>
</dbReference>
<dbReference type="AlphaFoldDB" id="A0A402APM0"/>
<keyword evidence="2" id="KW-1185">Reference proteome</keyword>
<organism evidence="1 2">
    <name type="scientific">Dictyobacter kobayashii</name>
    <dbReference type="NCBI Taxonomy" id="2014872"/>
    <lineage>
        <taxon>Bacteria</taxon>
        <taxon>Bacillati</taxon>
        <taxon>Chloroflexota</taxon>
        <taxon>Ktedonobacteria</taxon>
        <taxon>Ktedonobacterales</taxon>
        <taxon>Dictyobacteraceae</taxon>
        <taxon>Dictyobacter</taxon>
    </lineage>
</organism>
<gene>
    <name evidence="1" type="ORF">KDK_49130</name>
</gene>
<protein>
    <submittedName>
        <fullName evidence="1">Uncharacterized protein</fullName>
    </submittedName>
</protein>
<dbReference type="InterPro" id="IPR056298">
    <property type="entry name" value="AlkZ-rel"/>
</dbReference>
<name>A0A402APM0_9CHLR</name>